<dbReference type="Proteomes" id="UP001302745">
    <property type="component" value="Unassembled WGS sequence"/>
</dbReference>
<comment type="caution">
    <text evidence="2">The sequence shown here is derived from an EMBL/GenBank/DDBJ whole genome shotgun (WGS) entry which is preliminary data.</text>
</comment>
<dbReference type="EMBL" id="MU856998">
    <property type="protein sequence ID" value="KAK4151834.1"/>
    <property type="molecule type" value="Genomic_DNA"/>
</dbReference>
<feature type="region of interest" description="Disordered" evidence="1">
    <location>
        <begin position="1"/>
        <end position="85"/>
    </location>
</feature>
<evidence type="ECO:0000256" key="1">
    <source>
        <dbReference type="SAM" id="MobiDB-lite"/>
    </source>
</evidence>
<reference evidence="2" key="1">
    <citation type="journal article" date="2023" name="Mol. Phylogenet. Evol.">
        <title>Genome-scale phylogeny and comparative genomics of the fungal order Sordariales.</title>
        <authorList>
            <person name="Hensen N."/>
            <person name="Bonometti L."/>
            <person name="Westerberg I."/>
            <person name="Brannstrom I.O."/>
            <person name="Guillou S."/>
            <person name="Cros-Aarteil S."/>
            <person name="Calhoun S."/>
            <person name="Haridas S."/>
            <person name="Kuo A."/>
            <person name="Mondo S."/>
            <person name="Pangilinan J."/>
            <person name="Riley R."/>
            <person name="LaButti K."/>
            <person name="Andreopoulos B."/>
            <person name="Lipzen A."/>
            <person name="Chen C."/>
            <person name="Yan M."/>
            <person name="Daum C."/>
            <person name="Ng V."/>
            <person name="Clum A."/>
            <person name="Steindorff A."/>
            <person name="Ohm R.A."/>
            <person name="Martin F."/>
            <person name="Silar P."/>
            <person name="Natvig D.O."/>
            <person name="Lalanne C."/>
            <person name="Gautier V."/>
            <person name="Ament-Velasquez S.L."/>
            <person name="Kruys A."/>
            <person name="Hutchinson M.I."/>
            <person name="Powell A.J."/>
            <person name="Barry K."/>
            <person name="Miller A.N."/>
            <person name="Grigoriev I.V."/>
            <person name="Debuchy R."/>
            <person name="Gladieux P."/>
            <person name="Hiltunen Thoren M."/>
            <person name="Johannesson H."/>
        </authorList>
    </citation>
    <scope>NUCLEOTIDE SEQUENCE</scope>
    <source>
        <strain evidence="2">CBS 538.74</strain>
    </source>
</reference>
<reference evidence="2" key="2">
    <citation type="submission" date="2023-05" db="EMBL/GenBank/DDBJ databases">
        <authorList>
            <consortium name="Lawrence Berkeley National Laboratory"/>
            <person name="Steindorff A."/>
            <person name="Hensen N."/>
            <person name="Bonometti L."/>
            <person name="Westerberg I."/>
            <person name="Brannstrom I.O."/>
            <person name="Guillou S."/>
            <person name="Cros-Aarteil S."/>
            <person name="Calhoun S."/>
            <person name="Haridas S."/>
            <person name="Kuo A."/>
            <person name="Mondo S."/>
            <person name="Pangilinan J."/>
            <person name="Riley R."/>
            <person name="Labutti K."/>
            <person name="Andreopoulos B."/>
            <person name="Lipzen A."/>
            <person name="Chen C."/>
            <person name="Yanf M."/>
            <person name="Daum C."/>
            <person name="Ng V."/>
            <person name="Clum A."/>
            <person name="Ohm R."/>
            <person name="Martin F."/>
            <person name="Silar P."/>
            <person name="Natvig D."/>
            <person name="Lalanne C."/>
            <person name="Gautier V."/>
            <person name="Ament-Velasquez S.L."/>
            <person name="Kruys A."/>
            <person name="Hutchinson M.I."/>
            <person name="Powell A.J."/>
            <person name="Barry K."/>
            <person name="Miller A.N."/>
            <person name="Grigoriev I.V."/>
            <person name="Debuchy R."/>
            <person name="Gladieux P."/>
            <person name="Thoren M.H."/>
            <person name="Johannesson H."/>
        </authorList>
    </citation>
    <scope>NUCLEOTIDE SEQUENCE</scope>
    <source>
        <strain evidence="2">CBS 538.74</strain>
    </source>
</reference>
<dbReference type="AlphaFoldDB" id="A0AAN6VIQ5"/>
<feature type="compositionally biased region" description="Basic and acidic residues" evidence="1">
    <location>
        <begin position="42"/>
        <end position="53"/>
    </location>
</feature>
<evidence type="ECO:0008006" key="4">
    <source>
        <dbReference type="Google" id="ProtNLM"/>
    </source>
</evidence>
<accession>A0AAN6VIQ5</accession>
<proteinExistence type="predicted"/>
<sequence>MDSAGAKSVMSGDMQELREGKETISSEIRGHKANLSNPNTSEESKENSKKVLEELGGDDTTEAHRAKPISKSTADNLYGSRAAAG</sequence>
<dbReference type="InterPro" id="IPR018824">
    <property type="entry name" value="Conidiation-specific_6"/>
</dbReference>
<evidence type="ECO:0000313" key="2">
    <source>
        <dbReference type="EMBL" id="KAK4151834.1"/>
    </source>
</evidence>
<organism evidence="2 3">
    <name type="scientific">Chaetomidium leptoderma</name>
    <dbReference type="NCBI Taxonomy" id="669021"/>
    <lineage>
        <taxon>Eukaryota</taxon>
        <taxon>Fungi</taxon>
        <taxon>Dikarya</taxon>
        <taxon>Ascomycota</taxon>
        <taxon>Pezizomycotina</taxon>
        <taxon>Sordariomycetes</taxon>
        <taxon>Sordariomycetidae</taxon>
        <taxon>Sordariales</taxon>
        <taxon>Chaetomiaceae</taxon>
        <taxon>Chaetomidium</taxon>
    </lineage>
</organism>
<keyword evidence="3" id="KW-1185">Reference proteome</keyword>
<feature type="compositionally biased region" description="Basic and acidic residues" evidence="1">
    <location>
        <begin position="15"/>
        <end position="30"/>
    </location>
</feature>
<name>A0AAN6VIQ5_9PEZI</name>
<evidence type="ECO:0000313" key="3">
    <source>
        <dbReference type="Proteomes" id="UP001302745"/>
    </source>
</evidence>
<dbReference type="Pfam" id="PF10346">
    <property type="entry name" value="Con-6"/>
    <property type="match status" value="1"/>
</dbReference>
<gene>
    <name evidence="2" type="ORF">C8A00DRAFT_35503</name>
</gene>
<protein>
    <recommendedName>
        <fullName evidence="4">Conidiation protein con-6</fullName>
    </recommendedName>
</protein>